<dbReference type="GO" id="GO:0035485">
    <property type="term" value="F:adenine/guanine mispair binding"/>
    <property type="evidence" value="ECO:0007669"/>
    <property type="project" value="TreeGrafter"/>
</dbReference>
<dbReference type="EC" id="3.2.2.31" evidence="4"/>
<evidence type="ECO:0000256" key="8">
    <source>
        <dbReference type="ARBA" id="ARBA00022763"/>
    </source>
</evidence>
<evidence type="ECO:0000313" key="15">
    <source>
        <dbReference type="EMBL" id="ADG96928.1"/>
    </source>
</evidence>
<organism evidence="15 16">
    <name type="scientific">Segniliparus rotundus (strain ATCC BAA-972 / CDC 1076 / CIP 108378 / DSM 44985 / JCM 13578)</name>
    <dbReference type="NCBI Taxonomy" id="640132"/>
    <lineage>
        <taxon>Bacteria</taxon>
        <taxon>Bacillati</taxon>
        <taxon>Actinomycetota</taxon>
        <taxon>Actinomycetes</taxon>
        <taxon>Mycobacteriales</taxon>
        <taxon>Segniliparaceae</taxon>
        <taxon>Segniliparus</taxon>
    </lineage>
</organism>
<evidence type="ECO:0000256" key="10">
    <source>
        <dbReference type="ARBA" id="ARBA00023004"/>
    </source>
</evidence>
<dbReference type="InterPro" id="IPR003265">
    <property type="entry name" value="HhH-GPD_domain"/>
</dbReference>
<evidence type="ECO:0000256" key="3">
    <source>
        <dbReference type="ARBA" id="ARBA00008343"/>
    </source>
</evidence>
<evidence type="ECO:0000256" key="9">
    <source>
        <dbReference type="ARBA" id="ARBA00022801"/>
    </source>
</evidence>
<evidence type="ECO:0000256" key="12">
    <source>
        <dbReference type="ARBA" id="ARBA00023204"/>
    </source>
</evidence>
<dbReference type="PROSITE" id="PS01155">
    <property type="entry name" value="ENDONUCLEASE_III_2"/>
    <property type="match status" value="1"/>
</dbReference>
<dbReference type="SMART" id="SM00478">
    <property type="entry name" value="ENDO3c"/>
    <property type="match status" value="1"/>
</dbReference>
<comment type="catalytic activity">
    <reaction evidence="1">
        <text>Hydrolyzes free adenine bases from 7,8-dihydro-8-oxoguanine:adenine mismatched double-stranded DNA, leaving an apurinic site.</text>
        <dbReference type="EC" id="3.2.2.31"/>
    </reaction>
</comment>
<keyword evidence="11" id="KW-0411">Iron-sulfur</keyword>
<sequence length="315" mass="33830">MISSAAHPSGFEFSDGGRWPQAAQALIRWFGEHARALPWREPGVTPWGVLLSEIMLQQTQVDRVRPIWEEWVCRWPSPAALAAQPLAEALRAWGRLGYPRRAARLHEASRVIVAEHDGEVPDELDALLALPGVGAYTARAVLAFAFGQRAPVVDVNVRRVLCRVRRGEADGPARAQDLPDTLALLPQDPAAASALSAALMELGQTVCLPHAPNCAACPVHPCRWARAGKPAAPEPAARRAPRYAGSDRQARGALLAALRASAEPLRKAELDQAWLANPVQRERALRSLVEDGLVHVADGGRVALGAADGRANAAE</sequence>
<dbReference type="Proteomes" id="UP000002247">
    <property type="component" value="Chromosome"/>
</dbReference>
<dbReference type="InterPro" id="IPR011257">
    <property type="entry name" value="DNA_glycosylase"/>
</dbReference>
<feature type="domain" description="HhH-GPD" evidence="14">
    <location>
        <begin position="55"/>
        <end position="205"/>
    </location>
</feature>
<dbReference type="Gene3D" id="1.10.340.30">
    <property type="entry name" value="Hypothetical protein, domain 2"/>
    <property type="match status" value="1"/>
</dbReference>
<dbReference type="RefSeq" id="WP_013137384.1">
    <property type="nucleotide sequence ID" value="NC_014168.1"/>
</dbReference>
<dbReference type="InterPro" id="IPR004036">
    <property type="entry name" value="Endonuclease-III-like_CS2"/>
</dbReference>
<dbReference type="Pfam" id="PF00633">
    <property type="entry name" value="HHH"/>
    <property type="match status" value="1"/>
</dbReference>
<gene>
    <name evidence="15" type="ordered locus">Srot_0441</name>
</gene>
<dbReference type="GO" id="GO:0051539">
    <property type="term" value="F:4 iron, 4 sulfur cluster binding"/>
    <property type="evidence" value="ECO:0007669"/>
    <property type="project" value="UniProtKB-KW"/>
</dbReference>
<dbReference type="KEGG" id="srt:Srot_0441"/>
<dbReference type="InterPro" id="IPR000445">
    <property type="entry name" value="HhH_motif"/>
</dbReference>
<keyword evidence="10" id="KW-0408">Iron</keyword>
<evidence type="ECO:0000259" key="14">
    <source>
        <dbReference type="SMART" id="SM00478"/>
    </source>
</evidence>
<dbReference type="GO" id="GO:0046872">
    <property type="term" value="F:metal ion binding"/>
    <property type="evidence" value="ECO:0007669"/>
    <property type="project" value="UniProtKB-KW"/>
</dbReference>
<comment type="similarity">
    <text evidence="3">Belongs to the Nth/MutY family.</text>
</comment>
<dbReference type="Gene3D" id="1.10.1670.10">
    <property type="entry name" value="Helix-hairpin-Helix base-excision DNA repair enzymes (C-terminal)"/>
    <property type="match status" value="1"/>
</dbReference>
<dbReference type="AlphaFoldDB" id="D6ZBV1"/>
<evidence type="ECO:0000256" key="6">
    <source>
        <dbReference type="ARBA" id="ARBA00022485"/>
    </source>
</evidence>
<evidence type="ECO:0000256" key="5">
    <source>
        <dbReference type="ARBA" id="ARBA00022023"/>
    </source>
</evidence>
<dbReference type="InterPro" id="IPR023170">
    <property type="entry name" value="HhH_base_excis_C"/>
</dbReference>
<evidence type="ECO:0000256" key="1">
    <source>
        <dbReference type="ARBA" id="ARBA00000843"/>
    </source>
</evidence>
<dbReference type="GO" id="GO:0000701">
    <property type="term" value="F:purine-specific mismatch base pair DNA N-glycosylase activity"/>
    <property type="evidence" value="ECO:0007669"/>
    <property type="project" value="UniProtKB-EC"/>
</dbReference>
<evidence type="ECO:0000313" key="16">
    <source>
        <dbReference type="Proteomes" id="UP000002247"/>
    </source>
</evidence>
<protein>
    <recommendedName>
        <fullName evidence="5">Adenine DNA glycosylase</fullName>
        <ecNumber evidence="4">3.2.2.31</ecNumber>
    </recommendedName>
</protein>
<dbReference type="SUPFAM" id="SSF48150">
    <property type="entry name" value="DNA-glycosylase"/>
    <property type="match status" value="1"/>
</dbReference>
<dbReference type="PANTHER" id="PTHR42944:SF1">
    <property type="entry name" value="ADENINE DNA GLYCOSYLASE"/>
    <property type="match status" value="1"/>
</dbReference>
<dbReference type="STRING" id="640132.Srot_0441"/>
<dbReference type="EMBL" id="CP001958">
    <property type="protein sequence ID" value="ADG96928.1"/>
    <property type="molecule type" value="Genomic_DNA"/>
</dbReference>
<dbReference type="eggNOG" id="COG1194">
    <property type="taxonomic scope" value="Bacteria"/>
</dbReference>
<keyword evidence="7" id="KW-0479">Metal-binding</keyword>
<dbReference type="GO" id="GO:0006284">
    <property type="term" value="P:base-excision repair"/>
    <property type="evidence" value="ECO:0007669"/>
    <property type="project" value="InterPro"/>
</dbReference>
<name>D6ZBV1_SEGRD</name>
<keyword evidence="8" id="KW-0227">DNA damage</keyword>
<evidence type="ECO:0000256" key="4">
    <source>
        <dbReference type="ARBA" id="ARBA00012045"/>
    </source>
</evidence>
<keyword evidence="13" id="KW-0326">Glycosidase</keyword>
<keyword evidence="6" id="KW-0004">4Fe-4S</keyword>
<dbReference type="InterPro" id="IPR044298">
    <property type="entry name" value="MIG/MutY"/>
</dbReference>
<evidence type="ECO:0000256" key="11">
    <source>
        <dbReference type="ARBA" id="ARBA00023014"/>
    </source>
</evidence>
<evidence type="ECO:0000256" key="7">
    <source>
        <dbReference type="ARBA" id="ARBA00022723"/>
    </source>
</evidence>
<evidence type="ECO:0000256" key="2">
    <source>
        <dbReference type="ARBA" id="ARBA00001966"/>
    </source>
</evidence>
<proteinExistence type="inferred from homology"/>
<dbReference type="OrthoDB" id="9802365at2"/>
<dbReference type="GO" id="GO:0034039">
    <property type="term" value="F:8-oxo-7,8-dihydroguanine DNA N-glycosylase activity"/>
    <property type="evidence" value="ECO:0007669"/>
    <property type="project" value="TreeGrafter"/>
</dbReference>
<evidence type="ECO:0000256" key="13">
    <source>
        <dbReference type="ARBA" id="ARBA00023295"/>
    </source>
</evidence>
<dbReference type="PANTHER" id="PTHR42944">
    <property type="entry name" value="ADENINE DNA GLYCOSYLASE"/>
    <property type="match status" value="1"/>
</dbReference>
<dbReference type="HOGENOM" id="CLU_012862_2_0_11"/>
<keyword evidence="9" id="KW-0378">Hydrolase</keyword>
<dbReference type="CDD" id="cd00056">
    <property type="entry name" value="ENDO3c"/>
    <property type="match status" value="1"/>
</dbReference>
<dbReference type="GO" id="GO:0032357">
    <property type="term" value="F:oxidized purine DNA binding"/>
    <property type="evidence" value="ECO:0007669"/>
    <property type="project" value="TreeGrafter"/>
</dbReference>
<dbReference type="GO" id="GO:0006298">
    <property type="term" value="P:mismatch repair"/>
    <property type="evidence" value="ECO:0007669"/>
    <property type="project" value="TreeGrafter"/>
</dbReference>
<dbReference type="FunFam" id="1.10.340.30:FF:000003">
    <property type="entry name" value="A/G-specific adenine glycosylase"/>
    <property type="match status" value="1"/>
</dbReference>
<reference evidence="15 16" key="1">
    <citation type="journal article" date="2010" name="Stand. Genomic Sci.">
        <title>Complete genome sequence of Segniliparus rotundus type strain (CDC 1076).</title>
        <authorList>
            <person name="Sikorski J."/>
            <person name="Lapidus A."/>
            <person name="Copeland A."/>
            <person name="Misra M."/>
            <person name="Glavina Del Rio T."/>
            <person name="Nolan M."/>
            <person name="Lucas S."/>
            <person name="Chen F."/>
            <person name="Tice H."/>
            <person name="Cheng J.F."/>
            <person name="Jando M."/>
            <person name="Schneider S."/>
            <person name="Bruce D."/>
            <person name="Goodwin L."/>
            <person name="Pitluck S."/>
            <person name="Liolios K."/>
            <person name="Mikhailova N."/>
            <person name="Pati A."/>
            <person name="Ivanova N."/>
            <person name="Mavromatis K."/>
            <person name="Chen A."/>
            <person name="Palaniappan K."/>
            <person name="Chertkov O."/>
            <person name="Land M."/>
            <person name="Hauser L."/>
            <person name="Chang Y.J."/>
            <person name="Jeffries C.D."/>
            <person name="Brettin T."/>
            <person name="Detter J.C."/>
            <person name="Han C."/>
            <person name="Rohde M."/>
            <person name="Goker M."/>
            <person name="Bristow J."/>
            <person name="Eisen J.A."/>
            <person name="Markowitz V."/>
            <person name="Hugenholtz P."/>
            <person name="Kyrpides N.C."/>
            <person name="Klenk H.P."/>
        </authorList>
    </citation>
    <scope>NUCLEOTIDE SEQUENCE [LARGE SCALE GENOMIC DNA]</scope>
    <source>
        <strain evidence="16">ATCC BAA-972 / CDC 1076 / CIP 108378 / DSM 44985 / JCM 13578</strain>
    </source>
</reference>
<keyword evidence="12" id="KW-0234">DNA repair</keyword>
<comment type="cofactor">
    <cofactor evidence="2">
        <name>[4Fe-4S] cluster</name>
        <dbReference type="ChEBI" id="CHEBI:49883"/>
    </cofactor>
</comment>
<keyword evidence="16" id="KW-1185">Reference proteome</keyword>
<dbReference type="Pfam" id="PF00730">
    <property type="entry name" value="HhH-GPD"/>
    <property type="match status" value="1"/>
</dbReference>
<accession>D6ZBV1</accession>